<reference evidence="1" key="1">
    <citation type="submission" date="2022-07" db="EMBL/GenBank/DDBJ databases">
        <title>Genome Sequence of Phlebia brevispora.</title>
        <authorList>
            <person name="Buettner E."/>
        </authorList>
    </citation>
    <scope>NUCLEOTIDE SEQUENCE</scope>
    <source>
        <strain evidence="1">MPL23</strain>
    </source>
</reference>
<dbReference type="Proteomes" id="UP001148662">
    <property type="component" value="Unassembled WGS sequence"/>
</dbReference>
<gene>
    <name evidence="1" type="ORF">NM688_g114</name>
</gene>
<sequence>MHVRGRYVDLAMPNLCFYGPIAVAFHRDTHVHRLMEPEIWFGDEYQPIRMRRIRIDKATYLVFHTGNLTYDMNTLGRPDFKGRAIVLRESTRSPYPPVNMRKDADSAAKAVKRLTKKARQDIPDLPPEYIPHAAQNGLSDRQRSSAQDAANRYTMNLMASSTMDPVIRTFLYKSSVPVLTLFPTFIMPSPSKPQTVKAYHISFDKPWTSRYTKVIATYNPHNYTGKLLEDHKWFPRTEEIRTSLICSDEGKRPSTFLVFHTNTLSCFFDEDFQAHYRGYALITRISSRVRGRLVNMRQKDSTIVLPLLKAATPVTAFESLSLDELTSESYWESGSDDTDASHSTVHPDTADTITTLAGLPESEDDETVSTTATVATGDGPDYDMISISLWSSIPTTRSEQGEGGTGSVSGFGPRRRLTSIPRRDTAGMSGPTGMRRFPALSESPDNKPFPEPVSQVEDSGGGMGMLENRFDRMEERQKRIEELLTHLTASLRR</sequence>
<comment type="caution">
    <text evidence="1">The sequence shown here is derived from an EMBL/GenBank/DDBJ whole genome shotgun (WGS) entry which is preliminary data.</text>
</comment>
<accession>A0ACC1TF86</accession>
<proteinExistence type="predicted"/>
<organism evidence="1 2">
    <name type="scientific">Phlebia brevispora</name>
    <dbReference type="NCBI Taxonomy" id="194682"/>
    <lineage>
        <taxon>Eukaryota</taxon>
        <taxon>Fungi</taxon>
        <taxon>Dikarya</taxon>
        <taxon>Basidiomycota</taxon>
        <taxon>Agaricomycotina</taxon>
        <taxon>Agaricomycetes</taxon>
        <taxon>Polyporales</taxon>
        <taxon>Meruliaceae</taxon>
        <taxon>Phlebia</taxon>
    </lineage>
</organism>
<evidence type="ECO:0000313" key="1">
    <source>
        <dbReference type="EMBL" id="KAJ3559811.1"/>
    </source>
</evidence>
<evidence type="ECO:0000313" key="2">
    <source>
        <dbReference type="Proteomes" id="UP001148662"/>
    </source>
</evidence>
<dbReference type="EMBL" id="JANHOG010000008">
    <property type="protein sequence ID" value="KAJ3559811.1"/>
    <property type="molecule type" value="Genomic_DNA"/>
</dbReference>
<keyword evidence="2" id="KW-1185">Reference proteome</keyword>
<protein>
    <submittedName>
        <fullName evidence="1">Uncharacterized protein</fullName>
    </submittedName>
</protein>
<name>A0ACC1TF86_9APHY</name>